<proteinExistence type="predicted"/>
<dbReference type="InterPro" id="IPR001387">
    <property type="entry name" value="Cro/C1-type_HTH"/>
</dbReference>
<dbReference type="PANTHER" id="PTHR30055:SF238">
    <property type="entry name" value="MYCOFACTOCIN BIOSYNTHESIS TRANSCRIPTIONAL REGULATOR MFTR-RELATED"/>
    <property type="match status" value="1"/>
</dbReference>
<evidence type="ECO:0000313" key="9">
    <source>
        <dbReference type="EMBL" id="HJG79474.1"/>
    </source>
</evidence>
<evidence type="ECO:0000256" key="3">
    <source>
        <dbReference type="ARBA" id="ARBA00023125"/>
    </source>
</evidence>
<evidence type="ECO:0000256" key="2">
    <source>
        <dbReference type="ARBA" id="ARBA00023015"/>
    </source>
</evidence>
<evidence type="ECO:0000256" key="1">
    <source>
        <dbReference type="ARBA" id="ARBA00022491"/>
    </source>
</evidence>
<dbReference type="EMBL" id="DYUK01000080">
    <property type="protein sequence ID" value="HJG79474.1"/>
    <property type="molecule type" value="Genomic_DNA"/>
</dbReference>
<dbReference type="PROSITE" id="PS50943">
    <property type="entry name" value="HTH_CROC1"/>
    <property type="match status" value="1"/>
</dbReference>
<dbReference type="Gene3D" id="1.10.260.40">
    <property type="entry name" value="lambda repressor-like DNA-binding domains"/>
    <property type="match status" value="1"/>
</dbReference>
<keyword evidence="3 5" id="KW-0238">DNA-binding</keyword>
<gene>
    <name evidence="9" type="ORF">K8V08_03585</name>
</gene>
<feature type="domain" description="HTH cro/C1-type" evidence="7">
    <location>
        <begin position="49"/>
        <end position="92"/>
    </location>
</feature>
<evidence type="ECO:0000256" key="6">
    <source>
        <dbReference type="SAM" id="MobiDB-lite"/>
    </source>
</evidence>
<sequence length="348" mass="38745">MDTQRQDDAQPGDEGLTSPQAPRRTTRSIRSPEVSARFRSAVGGSGIAQREIGRLIGMDESKLSKSLSGQRRFQSDELFDFATVTGVTVSWLLTGTDSDDQLTAAPALSALPARNPGAPRERERSRRRIVEEAWDLFSQHGYERVRMADIAKAAEVSAPAVHYHFTGKWEIFAEAMRYSVKLAYDRQLSELGEIDDPASRLRALVQMQLPEKPVLRREWSIWVQMWAAAATDETARAEHENSYSRWERTMRDQIRDCIDAGLCRPVVLDDAVLQLTGLIDGLGIRVLSGLLTPQRMRTAVLHWIDGQLLLDPAPGDSIDTSPNDTNTPDTPNTPDTTHTPDPSERTAS</sequence>
<dbReference type="Pfam" id="PF13977">
    <property type="entry name" value="TetR_C_6"/>
    <property type="match status" value="1"/>
</dbReference>
<evidence type="ECO:0000259" key="8">
    <source>
        <dbReference type="PROSITE" id="PS50977"/>
    </source>
</evidence>
<feature type="DNA-binding region" description="H-T-H motif" evidence="5">
    <location>
        <begin position="146"/>
        <end position="165"/>
    </location>
</feature>
<evidence type="ECO:0000313" key="10">
    <source>
        <dbReference type="Proteomes" id="UP000784435"/>
    </source>
</evidence>
<reference evidence="9" key="1">
    <citation type="journal article" date="2021" name="PeerJ">
        <title>Extensive microbial diversity within the chicken gut microbiome revealed by metagenomics and culture.</title>
        <authorList>
            <person name="Gilroy R."/>
            <person name="Ravi A."/>
            <person name="Getino M."/>
            <person name="Pursley I."/>
            <person name="Horton D.L."/>
            <person name="Alikhan N.F."/>
            <person name="Baker D."/>
            <person name="Gharbi K."/>
            <person name="Hall N."/>
            <person name="Watson M."/>
            <person name="Adriaenssens E.M."/>
            <person name="Foster-Nyarko E."/>
            <person name="Jarju S."/>
            <person name="Secka A."/>
            <person name="Antonio M."/>
            <person name="Oren A."/>
            <person name="Chaudhuri R.R."/>
            <person name="La Ragione R."/>
            <person name="Hildebrand F."/>
            <person name="Pallen M.J."/>
        </authorList>
    </citation>
    <scope>NUCLEOTIDE SEQUENCE</scope>
    <source>
        <strain evidence="9">ChiGjej5B5-7349</strain>
    </source>
</reference>
<evidence type="ECO:0000259" key="7">
    <source>
        <dbReference type="PROSITE" id="PS50943"/>
    </source>
</evidence>
<organism evidence="9 10">
    <name type="scientific">Brevibacterium senegalense</name>
    <dbReference type="NCBI Taxonomy" id="1033736"/>
    <lineage>
        <taxon>Bacteria</taxon>
        <taxon>Bacillati</taxon>
        <taxon>Actinomycetota</taxon>
        <taxon>Actinomycetes</taxon>
        <taxon>Micrococcales</taxon>
        <taxon>Brevibacteriaceae</taxon>
        <taxon>Brevibacterium</taxon>
    </lineage>
</organism>
<feature type="domain" description="HTH tetR-type" evidence="8">
    <location>
        <begin position="123"/>
        <end position="183"/>
    </location>
</feature>
<evidence type="ECO:0000256" key="5">
    <source>
        <dbReference type="PROSITE-ProRule" id="PRU00335"/>
    </source>
</evidence>
<dbReference type="PROSITE" id="PS50977">
    <property type="entry name" value="HTH_TETR_2"/>
    <property type="match status" value="1"/>
</dbReference>
<dbReference type="AlphaFoldDB" id="A0A921MBX9"/>
<protein>
    <submittedName>
        <fullName evidence="9">TetR family transcriptional regulator C-terminal domain-containing protein</fullName>
    </submittedName>
</protein>
<evidence type="ECO:0000256" key="4">
    <source>
        <dbReference type="ARBA" id="ARBA00023163"/>
    </source>
</evidence>
<dbReference type="Proteomes" id="UP000784435">
    <property type="component" value="Unassembled WGS sequence"/>
</dbReference>
<dbReference type="PRINTS" id="PR00455">
    <property type="entry name" value="HTHTETR"/>
</dbReference>
<dbReference type="Gene3D" id="1.10.357.10">
    <property type="entry name" value="Tetracycline Repressor, domain 2"/>
    <property type="match status" value="1"/>
</dbReference>
<dbReference type="SUPFAM" id="SSF47413">
    <property type="entry name" value="lambda repressor-like DNA-binding domains"/>
    <property type="match status" value="1"/>
</dbReference>
<dbReference type="InterPro" id="IPR036271">
    <property type="entry name" value="Tet_transcr_reg_TetR-rel_C_sf"/>
</dbReference>
<dbReference type="GO" id="GO:0003700">
    <property type="term" value="F:DNA-binding transcription factor activity"/>
    <property type="evidence" value="ECO:0007669"/>
    <property type="project" value="TreeGrafter"/>
</dbReference>
<reference evidence="9" key="2">
    <citation type="submission" date="2021-09" db="EMBL/GenBank/DDBJ databases">
        <authorList>
            <person name="Gilroy R."/>
        </authorList>
    </citation>
    <scope>NUCLEOTIDE SEQUENCE</scope>
    <source>
        <strain evidence="9">ChiGjej5B5-7349</strain>
    </source>
</reference>
<feature type="region of interest" description="Disordered" evidence="6">
    <location>
        <begin position="1"/>
        <end position="31"/>
    </location>
</feature>
<dbReference type="PANTHER" id="PTHR30055">
    <property type="entry name" value="HTH-TYPE TRANSCRIPTIONAL REGULATOR RUTR"/>
    <property type="match status" value="1"/>
</dbReference>
<dbReference type="GO" id="GO:0000976">
    <property type="term" value="F:transcription cis-regulatory region binding"/>
    <property type="evidence" value="ECO:0007669"/>
    <property type="project" value="TreeGrafter"/>
</dbReference>
<dbReference type="CDD" id="cd00093">
    <property type="entry name" value="HTH_XRE"/>
    <property type="match status" value="1"/>
</dbReference>
<dbReference type="SUPFAM" id="SSF46689">
    <property type="entry name" value="Homeodomain-like"/>
    <property type="match status" value="1"/>
</dbReference>
<dbReference type="InterPro" id="IPR001647">
    <property type="entry name" value="HTH_TetR"/>
</dbReference>
<dbReference type="Pfam" id="PF00440">
    <property type="entry name" value="TetR_N"/>
    <property type="match status" value="1"/>
</dbReference>
<name>A0A921MBX9_9MICO</name>
<dbReference type="InterPro" id="IPR039538">
    <property type="entry name" value="BetI_C"/>
</dbReference>
<keyword evidence="2" id="KW-0805">Transcription regulation</keyword>
<dbReference type="InterPro" id="IPR050109">
    <property type="entry name" value="HTH-type_TetR-like_transc_reg"/>
</dbReference>
<dbReference type="InterPro" id="IPR009057">
    <property type="entry name" value="Homeodomain-like_sf"/>
</dbReference>
<feature type="region of interest" description="Disordered" evidence="6">
    <location>
        <begin position="106"/>
        <end position="125"/>
    </location>
</feature>
<feature type="region of interest" description="Disordered" evidence="6">
    <location>
        <begin position="313"/>
        <end position="348"/>
    </location>
</feature>
<keyword evidence="4" id="KW-0804">Transcription</keyword>
<keyword evidence="1" id="KW-0678">Repressor</keyword>
<accession>A0A921MBX9</accession>
<feature type="compositionally biased region" description="Low complexity" evidence="6">
    <location>
        <begin position="319"/>
        <end position="340"/>
    </location>
</feature>
<dbReference type="InterPro" id="IPR010982">
    <property type="entry name" value="Lambda_DNA-bd_dom_sf"/>
</dbReference>
<comment type="caution">
    <text evidence="9">The sequence shown here is derived from an EMBL/GenBank/DDBJ whole genome shotgun (WGS) entry which is preliminary data.</text>
</comment>
<dbReference type="SUPFAM" id="SSF48498">
    <property type="entry name" value="Tetracyclin repressor-like, C-terminal domain"/>
    <property type="match status" value="1"/>
</dbReference>